<dbReference type="RefSeq" id="YP_010038070.1">
    <property type="nucleotide sequence ID" value="NC_054149.1"/>
</dbReference>
<dbReference type="Proteomes" id="UP000514744">
    <property type="component" value="Segment"/>
</dbReference>
<name>A0A7D7ENG4_9CAUD</name>
<dbReference type="EMBL" id="MT613935">
    <property type="protein sequence ID" value="QMP19193.1"/>
    <property type="molecule type" value="Genomic_DNA"/>
</dbReference>
<sequence length="70" mass="8165">MTDVFDQASEREQMDRELAIKEALRRAKLSVLVPNGRCYNCMEPIAHPKLFCDADCSADHEVRMRARRRN</sequence>
<accession>A0A7D7ENG4</accession>
<evidence type="ECO:0000313" key="2">
    <source>
        <dbReference type="Proteomes" id="UP000514744"/>
    </source>
</evidence>
<dbReference type="KEGG" id="vg:63642542"/>
<dbReference type="GeneID" id="63642542"/>
<keyword evidence="2" id="KW-1185">Reference proteome</keyword>
<organism evidence="1 2">
    <name type="scientific">Pseudomonas phage Persinger</name>
    <dbReference type="NCBI Taxonomy" id="2749430"/>
    <lineage>
        <taxon>Viruses</taxon>
        <taxon>Duplodnaviria</taxon>
        <taxon>Heunggongvirae</taxon>
        <taxon>Uroviricota</taxon>
        <taxon>Caudoviricetes</taxon>
        <taxon>Harrisonburgvirus</taxon>
        <taxon>Harrisonburgvirus persinger</taxon>
    </lineage>
</organism>
<proteinExistence type="predicted"/>
<evidence type="ECO:0000313" key="1">
    <source>
        <dbReference type="EMBL" id="QMP19193.1"/>
    </source>
</evidence>
<protein>
    <recommendedName>
        <fullName evidence="3">DUF2116 family Zn-ribbon domain-containing protein</fullName>
    </recommendedName>
</protein>
<evidence type="ECO:0008006" key="3">
    <source>
        <dbReference type="Google" id="ProtNLM"/>
    </source>
</evidence>
<reference evidence="1 2" key="1">
    <citation type="submission" date="2020-06" db="EMBL/GenBank/DDBJ databases">
        <authorList>
            <person name="Persinger R.D."/>
            <person name="Temple L."/>
        </authorList>
    </citation>
    <scope>NUCLEOTIDE SEQUENCE [LARGE SCALE GENOMIC DNA]</scope>
</reference>